<dbReference type="Proteomes" id="UP000015106">
    <property type="component" value="Chromosome 4"/>
</dbReference>
<dbReference type="Gramene" id="TuG1812G0400001691.01.T03">
    <property type="protein sequence ID" value="TuG1812G0400001691.01.T03.cds431085"/>
    <property type="gene ID" value="TuG1812G0400001691.01"/>
</dbReference>
<reference evidence="2" key="1">
    <citation type="journal article" date="2013" name="Nature">
        <title>Draft genome of the wheat A-genome progenitor Triticum urartu.</title>
        <authorList>
            <person name="Ling H.Q."/>
            <person name="Zhao S."/>
            <person name="Liu D."/>
            <person name="Wang J."/>
            <person name="Sun H."/>
            <person name="Zhang C."/>
            <person name="Fan H."/>
            <person name="Li D."/>
            <person name="Dong L."/>
            <person name="Tao Y."/>
            <person name="Gao C."/>
            <person name="Wu H."/>
            <person name="Li Y."/>
            <person name="Cui Y."/>
            <person name="Guo X."/>
            <person name="Zheng S."/>
            <person name="Wang B."/>
            <person name="Yu K."/>
            <person name="Liang Q."/>
            <person name="Yang W."/>
            <person name="Lou X."/>
            <person name="Chen J."/>
            <person name="Feng M."/>
            <person name="Jian J."/>
            <person name="Zhang X."/>
            <person name="Luo G."/>
            <person name="Jiang Y."/>
            <person name="Liu J."/>
            <person name="Wang Z."/>
            <person name="Sha Y."/>
            <person name="Zhang B."/>
            <person name="Wu H."/>
            <person name="Tang D."/>
            <person name="Shen Q."/>
            <person name="Xue P."/>
            <person name="Zou S."/>
            <person name="Wang X."/>
            <person name="Liu X."/>
            <person name="Wang F."/>
            <person name="Yang Y."/>
            <person name="An X."/>
            <person name="Dong Z."/>
            <person name="Zhang K."/>
            <person name="Zhang X."/>
            <person name="Luo M.C."/>
            <person name="Dvorak J."/>
            <person name="Tong Y."/>
            <person name="Wang J."/>
            <person name="Yang H."/>
            <person name="Li Z."/>
            <person name="Wang D."/>
            <person name="Zhang A."/>
            <person name="Wang J."/>
        </authorList>
    </citation>
    <scope>NUCLEOTIDE SEQUENCE</scope>
    <source>
        <strain evidence="2">cv. G1812</strain>
    </source>
</reference>
<proteinExistence type="predicted"/>
<reference evidence="1" key="3">
    <citation type="submission" date="2022-06" db="UniProtKB">
        <authorList>
            <consortium name="EnsemblPlants"/>
        </authorList>
    </citation>
    <scope>IDENTIFICATION</scope>
</reference>
<name>A0A8R7U5J1_TRIUA</name>
<dbReference type="AlphaFoldDB" id="A0A8R7U5J1"/>
<accession>A0A8R7U5J1</accession>
<evidence type="ECO:0000313" key="1">
    <source>
        <dbReference type="EnsemblPlants" id="TuG1812G0400001691.01.T03.cds431085"/>
    </source>
</evidence>
<evidence type="ECO:0000313" key="2">
    <source>
        <dbReference type="Proteomes" id="UP000015106"/>
    </source>
</evidence>
<keyword evidence="2" id="KW-1185">Reference proteome</keyword>
<reference evidence="1" key="2">
    <citation type="submission" date="2018-03" db="EMBL/GenBank/DDBJ databases">
        <title>The Triticum urartu genome reveals the dynamic nature of wheat genome evolution.</title>
        <authorList>
            <person name="Ling H."/>
            <person name="Ma B."/>
            <person name="Shi X."/>
            <person name="Liu H."/>
            <person name="Dong L."/>
            <person name="Sun H."/>
            <person name="Cao Y."/>
            <person name="Gao Q."/>
            <person name="Zheng S."/>
            <person name="Li Y."/>
            <person name="Yu Y."/>
            <person name="Du H."/>
            <person name="Qi M."/>
            <person name="Li Y."/>
            <person name="Yu H."/>
            <person name="Cui Y."/>
            <person name="Wang N."/>
            <person name="Chen C."/>
            <person name="Wu H."/>
            <person name="Zhao Y."/>
            <person name="Zhang J."/>
            <person name="Li Y."/>
            <person name="Zhou W."/>
            <person name="Zhang B."/>
            <person name="Hu W."/>
            <person name="Eijk M."/>
            <person name="Tang J."/>
            <person name="Witsenboer H."/>
            <person name="Zhao S."/>
            <person name="Li Z."/>
            <person name="Zhang A."/>
            <person name="Wang D."/>
            <person name="Liang C."/>
        </authorList>
    </citation>
    <scope>NUCLEOTIDE SEQUENCE [LARGE SCALE GENOMIC DNA]</scope>
    <source>
        <strain evidence="1">cv. G1812</strain>
    </source>
</reference>
<organism evidence="1 2">
    <name type="scientific">Triticum urartu</name>
    <name type="common">Red wild einkorn</name>
    <name type="synonym">Crithodium urartu</name>
    <dbReference type="NCBI Taxonomy" id="4572"/>
    <lineage>
        <taxon>Eukaryota</taxon>
        <taxon>Viridiplantae</taxon>
        <taxon>Streptophyta</taxon>
        <taxon>Embryophyta</taxon>
        <taxon>Tracheophyta</taxon>
        <taxon>Spermatophyta</taxon>
        <taxon>Magnoliopsida</taxon>
        <taxon>Liliopsida</taxon>
        <taxon>Poales</taxon>
        <taxon>Poaceae</taxon>
        <taxon>BOP clade</taxon>
        <taxon>Pooideae</taxon>
        <taxon>Triticodae</taxon>
        <taxon>Triticeae</taxon>
        <taxon>Triticinae</taxon>
        <taxon>Triticum</taxon>
    </lineage>
</organism>
<sequence length="54" mass="6167">MGLGRREPARATSYISTGDSNELAIRAWIRQRQRRLPPSLLLPPVLPPTFIFLH</sequence>
<dbReference type="EnsemblPlants" id="TuG1812G0400001691.01.T03">
    <property type="protein sequence ID" value="TuG1812G0400001691.01.T03.cds431085"/>
    <property type="gene ID" value="TuG1812G0400001691.01"/>
</dbReference>
<protein>
    <submittedName>
        <fullName evidence="1">Uncharacterized protein</fullName>
    </submittedName>
</protein>